<proteinExistence type="inferred from homology"/>
<comment type="function">
    <text evidence="9">Channel that opens in response to stretch forces in the membrane lipid bilayer. May participate in the regulation of osmotic pressure changes within the cell.</text>
</comment>
<dbReference type="InterPro" id="IPR037673">
    <property type="entry name" value="MSC/AndL"/>
</dbReference>
<evidence type="ECO:0000313" key="11">
    <source>
        <dbReference type="Proteomes" id="UP001262889"/>
    </source>
</evidence>
<reference evidence="10 11" key="1">
    <citation type="submission" date="2023-09" db="EMBL/GenBank/DDBJ databases">
        <authorList>
            <person name="Rey-Velasco X."/>
        </authorList>
    </citation>
    <scope>NUCLEOTIDE SEQUENCE [LARGE SCALE GENOMIC DNA]</scope>
    <source>
        <strain evidence="10 11">F363</strain>
    </source>
</reference>
<evidence type="ECO:0000256" key="1">
    <source>
        <dbReference type="ARBA" id="ARBA00004141"/>
    </source>
</evidence>
<evidence type="ECO:0000256" key="9">
    <source>
        <dbReference type="HAMAP-Rule" id="MF_00115"/>
    </source>
</evidence>
<sequence>MAFFKDFKAFLMKGDIIALATAVVMGAAFNKIIASVVADILMPIIGILTGGADFSQKFIALNGEDYETLEAAKEAEAAVLTYGNLIQALIYFIIVAFFIFLLLRAYEKTKTKKEAPKVAAPKGHSQEELLVEIRDELRKQNNAPQA</sequence>
<evidence type="ECO:0000256" key="5">
    <source>
        <dbReference type="ARBA" id="ARBA00022989"/>
    </source>
</evidence>
<dbReference type="SUPFAM" id="SSF81330">
    <property type="entry name" value="Gated mechanosensitive channel"/>
    <property type="match status" value="1"/>
</dbReference>
<keyword evidence="2 9" id="KW-0813">Transport</keyword>
<keyword evidence="6 9" id="KW-0406">Ion transport</keyword>
<dbReference type="Proteomes" id="UP001262889">
    <property type="component" value="Unassembled WGS sequence"/>
</dbReference>
<dbReference type="PANTHER" id="PTHR30266">
    <property type="entry name" value="MECHANOSENSITIVE CHANNEL MSCL"/>
    <property type="match status" value="1"/>
</dbReference>
<dbReference type="EMBL" id="JAVRHQ010000014">
    <property type="protein sequence ID" value="MDT0643588.1"/>
    <property type="molecule type" value="Genomic_DNA"/>
</dbReference>
<keyword evidence="4 9" id="KW-0812">Transmembrane</keyword>
<dbReference type="NCBIfam" id="TIGR00220">
    <property type="entry name" value="mscL"/>
    <property type="match status" value="1"/>
</dbReference>
<evidence type="ECO:0000256" key="3">
    <source>
        <dbReference type="ARBA" id="ARBA00022475"/>
    </source>
</evidence>
<keyword evidence="3 9" id="KW-1003">Cell membrane</keyword>
<keyword evidence="11" id="KW-1185">Reference proteome</keyword>
<dbReference type="InterPro" id="IPR001185">
    <property type="entry name" value="MS_channel"/>
</dbReference>
<dbReference type="Pfam" id="PF01741">
    <property type="entry name" value="MscL"/>
    <property type="match status" value="1"/>
</dbReference>
<evidence type="ECO:0000313" key="10">
    <source>
        <dbReference type="EMBL" id="MDT0643588.1"/>
    </source>
</evidence>
<comment type="caution">
    <text evidence="10">The sequence shown here is derived from an EMBL/GenBank/DDBJ whole genome shotgun (WGS) entry which is preliminary data.</text>
</comment>
<feature type="transmembrane region" description="Helical" evidence="9">
    <location>
        <begin position="85"/>
        <end position="103"/>
    </location>
</feature>
<comment type="caution">
    <text evidence="9">Lacks conserved residue(s) required for the propagation of feature annotation.</text>
</comment>
<dbReference type="Gene3D" id="1.10.1200.120">
    <property type="entry name" value="Large-conductance mechanosensitive channel, MscL, domain 1"/>
    <property type="match status" value="1"/>
</dbReference>
<keyword evidence="7 9" id="KW-0472">Membrane</keyword>
<evidence type="ECO:0000256" key="4">
    <source>
        <dbReference type="ARBA" id="ARBA00022692"/>
    </source>
</evidence>
<dbReference type="PANTHER" id="PTHR30266:SF2">
    <property type="entry name" value="LARGE-CONDUCTANCE MECHANOSENSITIVE CHANNEL"/>
    <property type="match status" value="1"/>
</dbReference>
<comment type="similarity">
    <text evidence="9">Belongs to the MscL family.</text>
</comment>
<evidence type="ECO:0000256" key="7">
    <source>
        <dbReference type="ARBA" id="ARBA00023136"/>
    </source>
</evidence>
<name>A0ABU3CBE7_9FLAO</name>
<evidence type="ECO:0000256" key="8">
    <source>
        <dbReference type="ARBA" id="ARBA00023303"/>
    </source>
</evidence>
<organism evidence="10 11">
    <name type="scientific">Autumnicola tepida</name>
    <dbReference type="NCBI Taxonomy" id="3075595"/>
    <lineage>
        <taxon>Bacteria</taxon>
        <taxon>Pseudomonadati</taxon>
        <taxon>Bacteroidota</taxon>
        <taxon>Flavobacteriia</taxon>
        <taxon>Flavobacteriales</taxon>
        <taxon>Flavobacteriaceae</taxon>
        <taxon>Autumnicola</taxon>
    </lineage>
</organism>
<dbReference type="InterPro" id="IPR036019">
    <property type="entry name" value="MscL_channel"/>
</dbReference>
<keyword evidence="8 9" id="KW-0407">Ion channel</keyword>
<dbReference type="HAMAP" id="MF_00115">
    <property type="entry name" value="MscL"/>
    <property type="match status" value="1"/>
</dbReference>
<comment type="subcellular location">
    <subcellularLocation>
        <location evidence="9">Cell membrane</location>
        <topology evidence="9">Multi-pass membrane protein</topology>
    </subcellularLocation>
    <subcellularLocation>
        <location evidence="1">Membrane</location>
        <topology evidence="1">Multi-pass membrane protein</topology>
    </subcellularLocation>
</comment>
<dbReference type="PRINTS" id="PR01264">
    <property type="entry name" value="MECHCHANNEL"/>
</dbReference>
<comment type="subunit">
    <text evidence="9">Homopentamer.</text>
</comment>
<gene>
    <name evidence="9 10" type="primary">mscL</name>
    <name evidence="10" type="ORF">RM553_12160</name>
</gene>
<protein>
    <recommendedName>
        <fullName evidence="9">Large-conductance mechanosensitive channel</fullName>
    </recommendedName>
</protein>
<dbReference type="RefSeq" id="WP_311535208.1">
    <property type="nucleotide sequence ID" value="NZ_JAVRHQ010000014.1"/>
</dbReference>
<evidence type="ECO:0000256" key="2">
    <source>
        <dbReference type="ARBA" id="ARBA00022448"/>
    </source>
</evidence>
<accession>A0ABU3CBE7</accession>
<evidence type="ECO:0000256" key="6">
    <source>
        <dbReference type="ARBA" id="ARBA00023065"/>
    </source>
</evidence>
<keyword evidence="5 9" id="KW-1133">Transmembrane helix</keyword>